<proteinExistence type="predicted"/>
<evidence type="ECO:0000313" key="2">
    <source>
        <dbReference type="EMBL" id="XAE41694.1"/>
    </source>
</evidence>
<evidence type="ECO:0000313" key="3">
    <source>
        <dbReference type="Proteomes" id="UP001449795"/>
    </source>
</evidence>
<keyword evidence="1" id="KW-0175">Coiled coil</keyword>
<keyword evidence="3" id="KW-1185">Reference proteome</keyword>
<dbReference type="RefSeq" id="WP_342627571.1">
    <property type="nucleotide sequence ID" value="NZ_CP152276.1"/>
</dbReference>
<protein>
    <submittedName>
        <fullName evidence="2">Uncharacterized protein</fullName>
    </submittedName>
</protein>
<feature type="coiled-coil region" evidence="1">
    <location>
        <begin position="91"/>
        <end position="118"/>
    </location>
</feature>
<evidence type="ECO:0000256" key="1">
    <source>
        <dbReference type="SAM" id="Coils"/>
    </source>
</evidence>
<reference evidence="2 3" key="1">
    <citation type="submission" date="2024-04" db="EMBL/GenBank/DDBJ databases">
        <title>Complete genome sequence of Nguyenibacter vanlangesis HBCM-1154, a strain capable of nitrogen fixation, IAA production, and phosphorus solubilization isolated from sugarcane soil.</title>
        <authorList>
            <person name="MY HANH P."/>
        </authorList>
    </citation>
    <scope>NUCLEOTIDE SEQUENCE [LARGE SCALE GENOMIC DNA]</scope>
    <source>
        <strain evidence="2 3">HBCM 1154</strain>
    </source>
</reference>
<sequence length="137" mass="14625">MNPQGSSIINDAYFAAAKIKIEAAETCEEIQALGNELMDSMNAQLNAIKQQFAFLQPIMSLLVSPSADLTKIVTWIEGFISSFLQPYVAPVENYIQQIAALEAAISDLESAIMEAASKIESCTVNLPAVAQVALSAG</sequence>
<organism evidence="2 3">
    <name type="scientific">Nguyenibacter vanlangensis</name>
    <dbReference type="NCBI Taxonomy" id="1216886"/>
    <lineage>
        <taxon>Bacteria</taxon>
        <taxon>Pseudomonadati</taxon>
        <taxon>Pseudomonadota</taxon>
        <taxon>Alphaproteobacteria</taxon>
        <taxon>Acetobacterales</taxon>
        <taxon>Acetobacteraceae</taxon>
        <taxon>Nguyenibacter</taxon>
    </lineage>
</organism>
<accession>A0ABZ3D275</accession>
<gene>
    <name evidence="2" type="ORF">AAC691_15565</name>
</gene>
<dbReference type="Proteomes" id="UP001449795">
    <property type="component" value="Chromosome"/>
</dbReference>
<dbReference type="EMBL" id="CP152276">
    <property type="protein sequence ID" value="XAE41694.1"/>
    <property type="molecule type" value="Genomic_DNA"/>
</dbReference>
<name>A0ABZ3D275_9PROT</name>